<evidence type="ECO:0000256" key="3">
    <source>
        <dbReference type="ARBA" id="ARBA00022679"/>
    </source>
</evidence>
<evidence type="ECO:0000256" key="9">
    <source>
        <dbReference type="ARBA" id="ARBA00022842"/>
    </source>
</evidence>
<feature type="domain" description="Toprim" evidence="15">
    <location>
        <begin position="255"/>
        <end position="336"/>
    </location>
</feature>
<evidence type="ECO:0000256" key="7">
    <source>
        <dbReference type="ARBA" id="ARBA00022771"/>
    </source>
</evidence>
<keyword evidence="17" id="KW-1185">Reference proteome</keyword>
<dbReference type="InterPro" id="IPR016136">
    <property type="entry name" value="DNA_helicase_N/primase_C"/>
</dbReference>
<dbReference type="EMBL" id="JBCHKQ010000002">
    <property type="protein sequence ID" value="MEM5947745.1"/>
    <property type="molecule type" value="Genomic_DNA"/>
</dbReference>
<reference evidence="16 17" key="1">
    <citation type="submission" date="2024-03" db="EMBL/GenBank/DDBJ databases">
        <title>Ignisphaera cupida sp. nov., a hyperthermophilic hydrolytic archaeon from a hot spring of Kamchatka, and proposal of Ignisphaeraceae fam. nov.</title>
        <authorList>
            <person name="Podosokorskaya O.A."/>
            <person name="Elcheninov A.G."/>
            <person name="Maltseva A.I."/>
            <person name="Zayulina K.S."/>
            <person name="Novikov A."/>
            <person name="Merkel A.Y."/>
        </authorList>
    </citation>
    <scope>NUCLEOTIDE SEQUENCE [LARGE SCALE GENOMIC DNA]</scope>
    <source>
        <strain evidence="16 17">38H-sp</strain>
    </source>
</reference>
<protein>
    <recommendedName>
        <fullName evidence="12 13">DNA primase</fullName>
        <ecNumber evidence="12">2.7.7.101</ecNumber>
    </recommendedName>
</protein>
<dbReference type="InterPro" id="IPR034151">
    <property type="entry name" value="TOPRIM_DnaG_bac"/>
</dbReference>
<keyword evidence="6 12" id="KW-0479">Metal-binding</keyword>
<evidence type="ECO:0000256" key="8">
    <source>
        <dbReference type="ARBA" id="ARBA00022833"/>
    </source>
</evidence>
<comment type="caution">
    <text evidence="16">The sequence shown here is derived from an EMBL/GenBank/DDBJ whole genome shotgun (WGS) entry which is preliminary data.</text>
</comment>
<dbReference type="InterPro" id="IPR030846">
    <property type="entry name" value="DnaG_bac"/>
</dbReference>
<evidence type="ECO:0000256" key="11">
    <source>
        <dbReference type="ARBA" id="ARBA00023163"/>
    </source>
</evidence>
<proteinExistence type="inferred from homology"/>
<dbReference type="Proteomes" id="UP001466331">
    <property type="component" value="Unassembled WGS sequence"/>
</dbReference>
<evidence type="ECO:0000259" key="15">
    <source>
        <dbReference type="PROSITE" id="PS50880"/>
    </source>
</evidence>
<name>A0ABU9UAQ8_9SPIR</name>
<evidence type="ECO:0000256" key="12">
    <source>
        <dbReference type="HAMAP-Rule" id="MF_00974"/>
    </source>
</evidence>
<dbReference type="InterPro" id="IPR050219">
    <property type="entry name" value="DnaG_primase"/>
</dbReference>
<dbReference type="Gene3D" id="1.10.860.10">
    <property type="entry name" value="DNAb Helicase, Chain A"/>
    <property type="match status" value="1"/>
</dbReference>
<dbReference type="InterPro" id="IPR013264">
    <property type="entry name" value="DNAG_N"/>
</dbReference>
<keyword evidence="9" id="KW-0460">Magnesium</keyword>
<evidence type="ECO:0000256" key="10">
    <source>
        <dbReference type="ARBA" id="ARBA00023125"/>
    </source>
</evidence>
<dbReference type="InterPro" id="IPR036977">
    <property type="entry name" value="DNA_primase_Znf_CHC2"/>
</dbReference>
<dbReference type="CDD" id="cd03364">
    <property type="entry name" value="TOPRIM_DnaG_primases"/>
    <property type="match status" value="1"/>
</dbReference>
<dbReference type="Gene3D" id="3.90.580.10">
    <property type="entry name" value="Zinc finger, CHC2-type domain"/>
    <property type="match status" value="1"/>
</dbReference>
<evidence type="ECO:0000256" key="13">
    <source>
        <dbReference type="PIRNR" id="PIRNR002811"/>
    </source>
</evidence>
<comment type="subunit">
    <text evidence="12">Monomer. Interacts with DnaB.</text>
</comment>
<comment type="catalytic activity">
    <reaction evidence="12">
        <text>ssDNA + n NTP = ssDNA/pppN(pN)n-1 hybrid + (n-1) diphosphate.</text>
        <dbReference type="EC" id="2.7.7.101"/>
    </reaction>
</comment>
<evidence type="ECO:0000313" key="16">
    <source>
        <dbReference type="EMBL" id="MEM5947745.1"/>
    </source>
</evidence>
<keyword evidence="7 12" id="KW-0863">Zinc-finger</keyword>
<dbReference type="SUPFAM" id="SSF56731">
    <property type="entry name" value="DNA primase core"/>
    <property type="match status" value="1"/>
</dbReference>
<keyword evidence="1 12" id="KW-0240">DNA-directed RNA polymerase</keyword>
<keyword evidence="5 12" id="KW-0235">DNA replication</keyword>
<dbReference type="PANTHER" id="PTHR30313">
    <property type="entry name" value="DNA PRIMASE"/>
    <property type="match status" value="1"/>
</dbReference>
<dbReference type="SUPFAM" id="SSF57783">
    <property type="entry name" value="Zinc beta-ribbon"/>
    <property type="match status" value="1"/>
</dbReference>
<keyword evidence="8 12" id="KW-0862">Zinc</keyword>
<keyword evidence="14" id="KW-0175">Coiled coil</keyword>
<dbReference type="SMART" id="SM00493">
    <property type="entry name" value="TOPRIM"/>
    <property type="match status" value="1"/>
</dbReference>
<dbReference type="NCBIfam" id="TIGR01391">
    <property type="entry name" value="dnaG"/>
    <property type="match status" value="1"/>
</dbReference>
<dbReference type="EC" id="2.7.7.101" evidence="12"/>
<accession>A0ABU9UAQ8</accession>
<evidence type="ECO:0000256" key="6">
    <source>
        <dbReference type="ARBA" id="ARBA00022723"/>
    </source>
</evidence>
<dbReference type="InterPro" id="IPR006171">
    <property type="entry name" value="TOPRIM_dom"/>
</dbReference>
<evidence type="ECO:0000256" key="14">
    <source>
        <dbReference type="SAM" id="Coils"/>
    </source>
</evidence>
<keyword evidence="4 12" id="KW-0548">Nucleotidyltransferase</keyword>
<dbReference type="SMART" id="SM00400">
    <property type="entry name" value="ZnF_CHCC"/>
    <property type="match status" value="1"/>
</dbReference>
<dbReference type="PROSITE" id="PS50880">
    <property type="entry name" value="TOPRIM"/>
    <property type="match status" value="1"/>
</dbReference>
<dbReference type="Pfam" id="PF13155">
    <property type="entry name" value="Toprim_2"/>
    <property type="match status" value="1"/>
</dbReference>
<evidence type="ECO:0000313" key="17">
    <source>
        <dbReference type="Proteomes" id="UP001466331"/>
    </source>
</evidence>
<evidence type="ECO:0000256" key="4">
    <source>
        <dbReference type="ARBA" id="ARBA00022695"/>
    </source>
</evidence>
<sequence length="594" mass="68457">MGVSKEIINQIKDRIDIVEIVGEYTQLSQKGRRYFGICPFHSDTDPSFSVDRENGLFYCFGCHKGGDVFAFLMEAERISFNEALTILAEKASIQIRNVSDAYERNIEKSLEDFNTRTAKLFNYFLINGISGAEKALEYYQSRNLTTDMINKFMLGYCPSKKGWLFNFLLKKGFQKDFLKKCGLFSSKAPDYCLFSDRLVFPIFNTRGIVIGFGGRRLSDNSKFPKYINSPETGIFKKKNSLYGLYQSIDEIKKTNSVVIVEGYFDVIALHQANVKNVVAPLGTAFTIEQANILKRYASDFFFLFDSDSAGLEATYKAGIIAEKIGVNPYCISLPLGEDPASVLEKKGGDSLYSCVIEHFEKKIDVFKYILEKYSKNTILSIRDTKEAVIKKMFGYISSIKSSVRREEFFELLSNVIKIPITVLKDDFYKNFINNDIKSFSSINSYLKFKNSKEKDEMFMMRALCSHPVYFKEIRKFINIDDLVSDWGRRLFILFEESYRTGDMKMEQIIDAIEDSDMKNFILDSIFSEEFDTNTKKIIMDTAKKIKINSLQESIAELTQKLNMEKDDENLKKLLEEQMHLQEELRKLRGKSDGR</sequence>
<comment type="function">
    <text evidence="12 13">RNA polymerase that catalyzes the synthesis of short RNA molecules used as primers for DNA polymerase during DNA replication.</text>
</comment>
<dbReference type="Pfam" id="PF01807">
    <property type="entry name" value="Zn_ribbon_DnaG"/>
    <property type="match status" value="1"/>
</dbReference>
<keyword evidence="2 12" id="KW-0639">Primosome</keyword>
<feature type="zinc finger region" description="CHC2-type" evidence="12">
    <location>
        <begin position="38"/>
        <end position="62"/>
    </location>
</feature>
<dbReference type="Gene3D" id="3.90.980.10">
    <property type="entry name" value="DNA primase, catalytic core, N-terminal domain"/>
    <property type="match status" value="1"/>
</dbReference>
<gene>
    <name evidence="12 16" type="primary">dnaG</name>
    <name evidence="16" type="ORF">WKV44_04225</name>
</gene>
<keyword evidence="3 12" id="KW-0808">Transferase</keyword>
<dbReference type="Gene3D" id="3.40.1360.10">
    <property type="match status" value="1"/>
</dbReference>
<comment type="domain">
    <text evidence="12">Contains an N-terminal zinc-binding domain, a central core domain that contains the primase activity, and a C-terminal DnaB-binding domain.</text>
</comment>
<evidence type="ECO:0000256" key="1">
    <source>
        <dbReference type="ARBA" id="ARBA00022478"/>
    </source>
</evidence>
<comment type="cofactor">
    <cofactor evidence="12 13">
        <name>Zn(2+)</name>
        <dbReference type="ChEBI" id="CHEBI:29105"/>
    </cofactor>
    <text evidence="12 13">Binds 1 zinc ion per monomer.</text>
</comment>
<dbReference type="InterPro" id="IPR006295">
    <property type="entry name" value="DNA_primase_DnaG"/>
</dbReference>
<dbReference type="PANTHER" id="PTHR30313:SF2">
    <property type="entry name" value="DNA PRIMASE"/>
    <property type="match status" value="1"/>
</dbReference>
<evidence type="ECO:0000256" key="5">
    <source>
        <dbReference type="ARBA" id="ARBA00022705"/>
    </source>
</evidence>
<keyword evidence="11 12" id="KW-0804">Transcription</keyword>
<dbReference type="InterPro" id="IPR002694">
    <property type="entry name" value="Znf_CHC2"/>
</dbReference>
<dbReference type="HAMAP" id="MF_00974">
    <property type="entry name" value="DNA_primase_DnaG"/>
    <property type="match status" value="1"/>
</dbReference>
<evidence type="ECO:0000256" key="2">
    <source>
        <dbReference type="ARBA" id="ARBA00022515"/>
    </source>
</evidence>
<dbReference type="Pfam" id="PF08275">
    <property type="entry name" value="DNAG_N"/>
    <property type="match status" value="1"/>
</dbReference>
<feature type="coiled-coil region" evidence="14">
    <location>
        <begin position="547"/>
        <end position="590"/>
    </location>
</feature>
<comment type="similarity">
    <text evidence="12 13">Belongs to the DnaG primase family.</text>
</comment>
<dbReference type="InterPro" id="IPR037068">
    <property type="entry name" value="DNA_primase_core_N_sf"/>
</dbReference>
<dbReference type="PIRSF" id="PIRSF002811">
    <property type="entry name" value="DnaG"/>
    <property type="match status" value="1"/>
</dbReference>
<dbReference type="RefSeq" id="WP_420069195.1">
    <property type="nucleotide sequence ID" value="NZ_JBCHKQ010000002.1"/>
</dbReference>
<keyword evidence="10 12" id="KW-0238">DNA-binding</keyword>
<organism evidence="16 17">
    <name type="scientific">Rarispira pelagica</name>
    <dbReference type="NCBI Taxonomy" id="3141764"/>
    <lineage>
        <taxon>Bacteria</taxon>
        <taxon>Pseudomonadati</taxon>
        <taxon>Spirochaetota</taxon>
        <taxon>Spirochaetia</taxon>
        <taxon>Winmispirales</taxon>
        <taxon>Winmispiraceae</taxon>
        <taxon>Rarispira</taxon>
    </lineage>
</organism>